<dbReference type="Proteomes" id="UP000295547">
    <property type="component" value="Unassembled WGS sequence"/>
</dbReference>
<evidence type="ECO:0000313" key="1">
    <source>
        <dbReference type="EMBL" id="TCU30835.1"/>
    </source>
</evidence>
<dbReference type="AlphaFoldDB" id="A0A4V6P182"/>
<dbReference type="EMBL" id="SMBJ01000001">
    <property type="protein sequence ID" value="TCU30835.1"/>
    <property type="molecule type" value="Genomic_DNA"/>
</dbReference>
<comment type="caution">
    <text evidence="1">The sequence shown here is derived from an EMBL/GenBank/DDBJ whole genome shotgun (WGS) entry which is preliminary data.</text>
</comment>
<keyword evidence="2" id="KW-1185">Reference proteome</keyword>
<accession>A0A4V6P182</accession>
<name>A0A4V6P182_9HYPH</name>
<organism evidence="1 2">
    <name type="scientific">Rhizobium azibense</name>
    <dbReference type="NCBI Taxonomy" id="1136135"/>
    <lineage>
        <taxon>Bacteria</taxon>
        <taxon>Pseudomonadati</taxon>
        <taxon>Pseudomonadota</taxon>
        <taxon>Alphaproteobacteria</taxon>
        <taxon>Hyphomicrobiales</taxon>
        <taxon>Rhizobiaceae</taxon>
        <taxon>Rhizobium/Agrobacterium group</taxon>
        <taxon>Rhizobium</taxon>
    </lineage>
</organism>
<gene>
    <name evidence="1" type="ORF">EV130_101410</name>
</gene>
<protein>
    <submittedName>
        <fullName evidence="1">Uncharacterized protein</fullName>
    </submittedName>
</protein>
<evidence type="ECO:0000313" key="2">
    <source>
        <dbReference type="Proteomes" id="UP000295547"/>
    </source>
</evidence>
<sequence length="184" mass="20759">MDSAEQHVQGYMTFHRQYCTGSIAQTYRTLERREQAQRSRCLQAWTQRGCRSPCSFTGATLANLSFLRLRLHSNAAPHGICSDQWGEQASARNAPIDHDVRRPQAGIAWHRPMKPIRRVCAGRVGGMLAQRKTGKVAFAGPSWPTDATLCPHRASAPASYSLRLRIRRAIPFKHRESFFVENKG</sequence>
<proteinExistence type="predicted"/>
<reference evidence="1 2" key="1">
    <citation type="submission" date="2019-03" db="EMBL/GenBank/DDBJ databases">
        <title>Genomic Encyclopedia of Type Strains, Phase IV (KMG-V): Genome sequencing to study the core and pangenomes of soil and plant-associated prokaryotes.</title>
        <authorList>
            <person name="Whitman W."/>
        </authorList>
    </citation>
    <scope>NUCLEOTIDE SEQUENCE [LARGE SCALE GENOMIC DNA]</scope>
    <source>
        <strain evidence="1 2">Gr42</strain>
    </source>
</reference>